<evidence type="ECO:0000313" key="1">
    <source>
        <dbReference type="EMBL" id="UXN59057.1"/>
    </source>
</evidence>
<sequence>MECNVFEEPVSLFVGLGLPVQVRTVAEAYALLGEWPLSKTDPAHTLAIKACKAALSGEIEAQTARGLFVAFAHRHDLLAPEGAASQANADKAGRSGIFLEHDRRST</sequence>
<name>A0ACD4CZV2_9HYPH</name>
<proteinExistence type="predicted"/>
<reference evidence="1" key="1">
    <citation type="submission" date="2022-09" db="EMBL/GenBank/DDBJ databases">
        <title>Interaction between co-microsymbionts with complementary sets of symbiotic genes in legume-rhizobium systems.</title>
        <authorList>
            <person name="Safronova V."/>
            <person name="Sazanova A."/>
            <person name="Afonin A."/>
            <person name="Chirak E."/>
        </authorList>
    </citation>
    <scope>NUCLEOTIDE SEQUENCE</scope>
    <source>
        <strain evidence="1">A18/3m</strain>
    </source>
</reference>
<keyword evidence="2" id="KW-1185">Reference proteome</keyword>
<accession>A0ACD4CZV2</accession>
<dbReference type="Proteomes" id="UP001061991">
    <property type="component" value="Plasmid p_unnamed1"/>
</dbReference>
<evidence type="ECO:0000313" key="2">
    <source>
        <dbReference type="Proteomes" id="UP001061991"/>
    </source>
</evidence>
<protein>
    <submittedName>
        <fullName evidence="1">DUF982 domain-containing protein</fullName>
    </submittedName>
</protein>
<gene>
    <name evidence="1" type="ORF">N8E88_09250</name>
</gene>
<organism evidence="1 2">
    <name type="scientific">Phyllobacterium zundukense</name>
    <dbReference type="NCBI Taxonomy" id="1867719"/>
    <lineage>
        <taxon>Bacteria</taxon>
        <taxon>Pseudomonadati</taxon>
        <taxon>Pseudomonadota</taxon>
        <taxon>Alphaproteobacteria</taxon>
        <taxon>Hyphomicrobiales</taxon>
        <taxon>Phyllobacteriaceae</taxon>
        <taxon>Phyllobacterium</taxon>
    </lineage>
</organism>
<dbReference type="EMBL" id="CP104972">
    <property type="protein sequence ID" value="UXN59057.1"/>
    <property type="molecule type" value="Genomic_DNA"/>
</dbReference>
<geneLocation type="plasmid" evidence="1 2">
    <name>p_unnamed1</name>
</geneLocation>
<keyword evidence="1" id="KW-0614">Plasmid</keyword>